<dbReference type="InterPro" id="IPR044865">
    <property type="entry name" value="MRH_dom"/>
</dbReference>
<accession>A0AAW0DTP8</accession>
<dbReference type="PROSITE" id="PS51914">
    <property type="entry name" value="MRH"/>
    <property type="match status" value="1"/>
</dbReference>
<dbReference type="Pfam" id="PF07915">
    <property type="entry name" value="PRKCSH"/>
    <property type="match status" value="1"/>
</dbReference>
<dbReference type="PANTHER" id="PTHR15414">
    <property type="entry name" value="OS-9-RELATED"/>
    <property type="match status" value="1"/>
</dbReference>
<comment type="similarity">
    <text evidence="2">Belongs to the OS-9 family.</text>
</comment>
<evidence type="ECO:0000256" key="4">
    <source>
        <dbReference type="ARBA" id="ARBA00022729"/>
    </source>
</evidence>
<gene>
    <name evidence="10" type="primary">YOS9</name>
    <name evidence="10" type="ORF">VNI00_003461</name>
</gene>
<dbReference type="SUPFAM" id="SSF50911">
    <property type="entry name" value="Mannose 6-phosphate receptor domain"/>
    <property type="match status" value="1"/>
</dbReference>
<dbReference type="Proteomes" id="UP001383192">
    <property type="component" value="Unassembled WGS sequence"/>
</dbReference>
<dbReference type="EMBL" id="JAYKXP010000008">
    <property type="protein sequence ID" value="KAK7054998.1"/>
    <property type="molecule type" value="Genomic_DNA"/>
</dbReference>
<feature type="region of interest" description="Disordered" evidence="8">
    <location>
        <begin position="323"/>
        <end position="372"/>
    </location>
</feature>
<keyword evidence="7" id="KW-1015">Disulfide bond</keyword>
<feature type="compositionally biased region" description="Low complexity" evidence="8">
    <location>
        <begin position="344"/>
        <end position="353"/>
    </location>
</feature>
<reference evidence="10 11" key="1">
    <citation type="submission" date="2024-01" db="EMBL/GenBank/DDBJ databases">
        <title>A draft genome for a cacao thread blight-causing isolate of Paramarasmius palmivorus.</title>
        <authorList>
            <person name="Baruah I.K."/>
            <person name="Bukari Y."/>
            <person name="Amoako-Attah I."/>
            <person name="Meinhardt L.W."/>
            <person name="Bailey B.A."/>
            <person name="Cohen S.P."/>
        </authorList>
    </citation>
    <scope>NUCLEOTIDE SEQUENCE [LARGE SCALE GENOMIC DNA]</scope>
    <source>
        <strain evidence="10 11">GH-12</strain>
    </source>
</reference>
<feature type="region of interest" description="Disordered" evidence="8">
    <location>
        <begin position="233"/>
        <end position="261"/>
    </location>
</feature>
<dbReference type="GO" id="GO:0005789">
    <property type="term" value="C:endoplasmic reticulum membrane"/>
    <property type="evidence" value="ECO:0007669"/>
    <property type="project" value="UniProtKB-SubCell"/>
</dbReference>
<evidence type="ECO:0000256" key="1">
    <source>
        <dbReference type="ARBA" id="ARBA00004367"/>
    </source>
</evidence>
<evidence type="ECO:0000256" key="7">
    <source>
        <dbReference type="ARBA" id="ARBA00023157"/>
    </source>
</evidence>
<feature type="compositionally biased region" description="Polar residues" evidence="8">
    <location>
        <begin position="251"/>
        <end position="261"/>
    </location>
</feature>
<comment type="caution">
    <text evidence="10">The sequence shown here is derived from an EMBL/GenBank/DDBJ whole genome shotgun (WGS) entry which is preliminary data.</text>
</comment>
<protein>
    <recommendedName>
        <fullName evidence="3">Protein OS-9 homolog</fullName>
    </recommendedName>
</protein>
<evidence type="ECO:0000256" key="3">
    <source>
        <dbReference type="ARBA" id="ARBA00018727"/>
    </source>
</evidence>
<dbReference type="GO" id="GO:0030246">
    <property type="term" value="F:carbohydrate binding"/>
    <property type="evidence" value="ECO:0007669"/>
    <property type="project" value="UniProtKB-KW"/>
</dbReference>
<dbReference type="PANTHER" id="PTHR15414:SF0">
    <property type="entry name" value="ENDOPLASMIC RETICULUM LECTIN 1"/>
    <property type="match status" value="1"/>
</dbReference>
<organism evidence="10 11">
    <name type="scientific">Paramarasmius palmivorus</name>
    <dbReference type="NCBI Taxonomy" id="297713"/>
    <lineage>
        <taxon>Eukaryota</taxon>
        <taxon>Fungi</taxon>
        <taxon>Dikarya</taxon>
        <taxon>Basidiomycota</taxon>
        <taxon>Agaricomycotina</taxon>
        <taxon>Agaricomycetes</taxon>
        <taxon>Agaricomycetidae</taxon>
        <taxon>Agaricales</taxon>
        <taxon>Marasmiineae</taxon>
        <taxon>Marasmiaceae</taxon>
        <taxon>Paramarasmius</taxon>
    </lineage>
</organism>
<dbReference type="GO" id="GO:0005788">
    <property type="term" value="C:endoplasmic reticulum lumen"/>
    <property type="evidence" value="ECO:0007669"/>
    <property type="project" value="TreeGrafter"/>
</dbReference>
<keyword evidence="6" id="KW-0256">Endoplasmic reticulum</keyword>
<keyword evidence="4" id="KW-0732">Signal</keyword>
<evidence type="ECO:0000256" key="2">
    <source>
        <dbReference type="ARBA" id="ARBA00009918"/>
    </source>
</evidence>
<dbReference type="InterPro" id="IPR012913">
    <property type="entry name" value="OS9-like_dom"/>
</dbReference>
<dbReference type="InterPro" id="IPR009011">
    <property type="entry name" value="Man6P_isomerase_rcpt-bd_dom_sf"/>
</dbReference>
<evidence type="ECO:0000259" key="9">
    <source>
        <dbReference type="PROSITE" id="PS51914"/>
    </source>
</evidence>
<evidence type="ECO:0000256" key="8">
    <source>
        <dbReference type="SAM" id="MobiDB-lite"/>
    </source>
</evidence>
<dbReference type="Gene3D" id="2.70.130.10">
    <property type="entry name" value="Mannose-6-phosphate receptor binding domain"/>
    <property type="match status" value="1"/>
</dbReference>
<proteinExistence type="inferred from homology"/>
<evidence type="ECO:0000313" key="11">
    <source>
        <dbReference type="Proteomes" id="UP001383192"/>
    </source>
</evidence>
<feature type="domain" description="MRH" evidence="9">
    <location>
        <begin position="63"/>
        <end position="200"/>
    </location>
</feature>
<sequence length="372" mass="41009">MPNTQSTSYSLEHMKMGPRDSYLCFIPAPLDLPPPPSDEAAADTQPDEVTTANSWSLLQDLSGQCLYHRQGWFTYSYCHNHEIRQFKELPQSNSHVPEEDPTWESYTLGKAPVTPQPGADLTVAERNAIATNLELARGAGSRYLVQRWGDGTICGVTGKPREVEVQFHCSMVMSDTILFVKEAKTCSYVLVINTPRLCGEPGFRSRRDTADQAHIKCREIISSSDAKQELFSVPDNDYPQKIPRPKLNLPASASSAKGGTSMNRKTLASIKGQGFQEGSVFIEVLEDDDDEFAIGLDIDENLIEVEMERIAKALKAAGIDVKGHKGSLKNRQSEDKKSSGGGSEQSSSSSKQQGVRDDVRVDDDNDGHRDEL</sequence>
<comment type="subcellular location">
    <subcellularLocation>
        <location evidence="1">Endoplasmic reticulum membrane</location>
        <topology evidence="1">Peripheral membrane protein</topology>
        <orientation evidence="1">Lumenal side</orientation>
    </subcellularLocation>
</comment>
<keyword evidence="11" id="KW-1185">Reference proteome</keyword>
<evidence type="ECO:0000313" key="10">
    <source>
        <dbReference type="EMBL" id="KAK7054998.1"/>
    </source>
</evidence>
<dbReference type="InterPro" id="IPR045149">
    <property type="entry name" value="OS-9-like"/>
</dbReference>
<keyword evidence="5" id="KW-0430">Lectin</keyword>
<evidence type="ECO:0000256" key="5">
    <source>
        <dbReference type="ARBA" id="ARBA00022734"/>
    </source>
</evidence>
<name>A0AAW0DTP8_9AGAR</name>
<evidence type="ECO:0000256" key="6">
    <source>
        <dbReference type="ARBA" id="ARBA00022824"/>
    </source>
</evidence>
<dbReference type="AlphaFoldDB" id="A0AAW0DTP8"/>
<dbReference type="GO" id="GO:0030968">
    <property type="term" value="P:endoplasmic reticulum unfolded protein response"/>
    <property type="evidence" value="ECO:0007669"/>
    <property type="project" value="InterPro"/>
</dbReference>
<dbReference type="GO" id="GO:0030970">
    <property type="term" value="P:retrograde protein transport, ER to cytosol"/>
    <property type="evidence" value="ECO:0007669"/>
    <property type="project" value="TreeGrafter"/>
</dbReference>